<dbReference type="GO" id="GO:0016791">
    <property type="term" value="F:phosphatase activity"/>
    <property type="evidence" value="ECO:0007669"/>
    <property type="project" value="TreeGrafter"/>
</dbReference>
<dbReference type="GO" id="GO:0005737">
    <property type="term" value="C:cytoplasm"/>
    <property type="evidence" value="ECO:0007669"/>
    <property type="project" value="TreeGrafter"/>
</dbReference>
<dbReference type="Pfam" id="PF00300">
    <property type="entry name" value="His_Phos_1"/>
    <property type="match status" value="1"/>
</dbReference>
<dbReference type="AlphaFoldDB" id="A0A553I397"/>
<dbReference type="OrthoDB" id="496981at2759"/>
<comment type="caution">
    <text evidence="1">The sequence shown here is derived from an EMBL/GenBank/DDBJ whole genome shotgun (WGS) entry which is preliminary data.</text>
</comment>
<dbReference type="InterPro" id="IPR013078">
    <property type="entry name" value="His_Pase_superF_clade-1"/>
</dbReference>
<sequence>MAPVIDVIRHAESTHNTTLNTNLRDPDLTIEGKSQAFRFGRSYGFMGRISHVVSSPMQRAIRTSLIAFEDVLLEGKKVILLPELQETGVRPSDTGQPPAALELAFRPQVDIGLLERDWYHKGQGSKYIPDLALVEARAREARVFLRELAQSGPDDAHIVVVSHGGFLHFLTEDFSGLSEQYFTTYGNMTMRSFEFVDLYGDDPDAKMVQTEESCRRSRFPRFVDTSEADKERLKSYAVERVNWQKEEFDSIIQCSQPPA</sequence>
<dbReference type="Gene3D" id="3.40.50.1240">
    <property type="entry name" value="Phosphoglycerate mutase-like"/>
    <property type="match status" value="1"/>
</dbReference>
<accession>A0A553I397</accession>
<dbReference type="SUPFAM" id="SSF53254">
    <property type="entry name" value="Phosphoglycerate mutase-like"/>
    <property type="match status" value="1"/>
</dbReference>
<gene>
    <name evidence="1" type="ORF">FHL15_004446</name>
</gene>
<dbReference type="CDD" id="cd07067">
    <property type="entry name" value="HP_PGM_like"/>
    <property type="match status" value="1"/>
</dbReference>
<dbReference type="PANTHER" id="PTHR48100">
    <property type="entry name" value="BROAD-SPECIFICITY PHOSPHATASE YOR283W-RELATED"/>
    <property type="match status" value="1"/>
</dbReference>
<evidence type="ECO:0000313" key="1">
    <source>
        <dbReference type="EMBL" id="TRX94674.1"/>
    </source>
</evidence>
<keyword evidence="2" id="KW-1185">Reference proteome</keyword>
<dbReference type="InterPro" id="IPR029033">
    <property type="entry name" value="His_PPase_superfam"/>
</dbReference>
<dbReference type="Proteomes" id="UP000319160">
    <property type="component" value="Unassembled WGS sequence"/>
</dbReference>
<dbReference type="InterPro" id="IPR050275">
    <property type="entry name" value="PGM_Phosphatase"/>
</dbReference>
<dbReference type="SMART" id="SM00855">
    <property type="entry name" value="PGAM"/>
    <property type="match status" value="1"/>
</dbReference>
<dbReference type="EMBL" id="VFLP01000020">
    <property type="protein sequence ID" value="TRX94674.1"/>
    <property type="molecule type" value="Genomic_DNA"/>
</dbReference>
<reference evidence="2" key="1">
    <citation type="submission" date="2019-06" db="EMBL/GenBank/DDBJ databases">
        <title>Draft genome sequence of the griseofulvin-producing fungus Xylaria cubensis strain G536.</title>
        <authorList>
            <person name="Mead M.E."/>
            <person name="Raja H.A."/>
            <person name="Steenwyk J.L."/>
            <person name="Knowles S.L."/>
            <person name="Oberlies N.H."/>
            <person name="Rokas A."/>
        </authorList>
    </citation>
    <scope>NUCLEOTIDE SEQUENCE [LARGE SCALE GENOMIC DNA]</scope>
    <source>
        <strain evidence="2">G536</strain>
    </source>
</reference>
<proteinExistence type="predicted"/>
<organism evidence="1 2">
    <name type="scientific">Xylaria flabelliformis</name>
    <dbReference type="NCBI Taxonomy" id="2512241"/>
    <lineage>
        <taxon>Eukaryota</taxon>
        <taxon>Fungi</taxon>
        <taxon>Dikarya</taxon>
        <taxon>Ascomycota</taxon>
        <taxon>Pezizomycotina</taxon>
        <taxon>Sordariomycetes</taxon>
        <taxon>Xylariomycetidae</taxon>
        <taxon>Xylariales</taxon>
        <taxon>Xylariaceae</taxon>
        <taxon>Xylaria</taxon>
    </lineage>
</organism>
<dbReference type="PANTHER" id="PTHR48100:SF54">
    <property type="entry name" value="PHOSPHATASE SPAC5H10.03-RELATED"/>
    <property type="match status" value="1"/>
</dbReference>
<protein>
    <submittedName>
        <fullName evidence="1">Uncharacterized protein</fullName>
    </submittedName>
</protein>
<evidence type="ECO:0000313" key="2">
    <source>
        <dbReference type="Proteomes" id="UP000319160"/>
    </source>
</evidence>
<name>A0A553I397_9PEZI</name>